<evidence type="ECO:0000313" key="3">
    <source>
        <dbReference type="Proteomes" id="UP000765509"/>
    </source>
</evidence>
<proteinExistence type="predicted"/>
<evidence type="ECO:0000256" key="1">
    <source>
        <dbReference type="SAM" id="MobiDB-lite"/>
    </source>
</evidence>
<protein>
    <submittedName>
        <fullName evidence="2">Uncharacterized protein</fullName>
    </submittedName>
</protein>
<name>A0A9Q3JV61_9BASI</name>
<feature type="compositionally biased region" description="Polar residues" evidence="1">
    <location>
        <begin position="1"/>
        <end position="10"/>
    </location>
</feature>
<feature type="compositionally biased region" description="Basic and acidic residues" evidence="1">
    <location>
        <begin position="44"/>
        <end position="57"/>
    </location>
</feature>
<dbReference type="EMBL" id="AVOT02082424">
    <property type="protein sequence ID" value="MBW0568322.1"/>
    <property type="molecule type" value="Genomic_DNA"/>
</dbReference>
<feature type="compositionally biased region" description="Low complexity" evidence="1">
    <location>
        <begin position="28"/>
        <end position="42"/>
    </location>
</feature>
<accession>A0A9Q3JV61</accession>
<keyword evidence="3" id="KW-1185">Reference proteome</keyword>
<comment type="caution">
    <text evidence="2">The sequence shown here is derived from an EMBL/GenBank/DDBJ whole genome shotgun (WGS) entry which is preliminary data.</text>
</comment>
<dbReference type="Proteomes" id="UP000765509">
    <property type="component" value="Unassembled WGS sequence"/>
</dbReference>
<reference evidence="2" key="1">
    <citation type="submission" date="2021-03" db="EMBL/GenBank/DDBJ databases">
        <title>Draft genome sequence of rust myrtle Austropuccinia psidii MF-1, a brazilian biotype.</title>
        <authorList>
            <person name="Quecine M.C."/>
            <person name="Pachon D.M.R."/>
            <person name="Bonatelli M.L."/>
            <person name="Correr F.H."/>
            <person name="Franceschini L.M."/>
            <person name="Leite T.F."/>
            <person name="Margarido G.R.A."/>
            <person name="Almeida C.A."/>
            <person name="Ferrarezi J.A."/>
            <person name="Labate C.A."/>
        </authorList>
    </citation>
    <scope>NUCLEOTIDE SEQUENCE</scope>
    <source>
        <strain evidence="2">MF-1</strain>
    </source>
</reference>
<sequence>MEFTIIQTSDQKNKGVPSQKEGGKQVRSPSSSYQKTSSQPTSPRRKEEQEKELEKTIFPKLQDSKNPTRCHGKHLQHGENLDGIKGQRGKKNETTLCVKKTTLSPDSFNTLTQIKRVFYL</sequence>
<dbReference type="AlphaFoldDB" id="A0A9Q3JV61"/>
<feature type="region of interest" description="Disordered" evidence="1">
    <location>
        <begin position="1"/>
        <end position="91"/>
    </location>
</feature>
<gene>
    <name evidence="2" type="ORF">O181_108037</name>
</gene>
<organism evidence="2 3">
    <name type="scientific">Austropuccinia psidii MF-1</name>
    <dbReference type="NCBI Taxonomy" id="1389203"/>
    <lineage>
        <taxon>Eukaryota</taxon>
        <taxon>Fungi</taxon>
        <taxon>Dikarya</taxon>
        <taxon>Basidiomycota</taxon>
        <taxon>Pucciniomycotina</taxon>
        <taxon>Pucciniomycetes</taxon>
        <taxon>Pucciniales</taxon>
        <taxon>Sphaerophragmiaceae</taxon>
        <taxon>Austropuccinia</taxon>
    </lineage>
</organism>
<evidence type="ECO:0000313" key="2">
    <source>
        <dbReference type="EMBL" id="MBW0568322.1"/>
    </source>
</evidence>